<evidence type="ECO:0000313" key="2">
    <source>
        <dbReference type="EMBL" id="ODV78872.1"/>
    </source>
</evidence>
<dbReference type="GeneID" id="30981117"/>
<protein>
    <submittedName>
        <fullName evidence="2">Uncharacterized protein</fullName>
    </submittedName>
</protein>
<dbReference type="RefSeq" id="XP_020063994.1">
    <property type="nucleotide sequence ID" value="XM_020206980.1"/>
</dbReference>
<dbReference type="AlphaFoldDB" id="A0A1E4SHH4"/>
<organism evidence="2 3">
    <name type="scientific">Suhomyces tanzawaensis NRRL Y-17324</name>
    <dbReference type="NCBI Taxonomy" id="984487"/>
    <lineage>
        <taxon>Eukaryota</taxon>
        <taxon>Fungi</taxon>
        <taxon>Dikarya</taxon>
        <taxon>Ascomycota</taxon>
        <taxon>Saccharomycotina</taxon>
        <taxon>Pichiomycetes</taxon>
        <taxon>Debaryomycetaceae</taxon>
        <taxon>Suhomyces</taxon>
    </lineage>
</organism>
<name>A0A1E4SHH4_9ASCO</name>
<keyword evidence="3" id="KW-1185">Reference proteome</keyword>
<dbReference type="EMBL" id="KV453912">
    <property type="protein sequence ID" value="ODV78872.1"/>
    <property type="molecule type" value="Genomic_DNA"/>
</dbReference>
<feature type="region of interest" description="Disordered" evidence="1">
    <location>
        <begin position="37"/>
        <end position="100"/>
    </location>
</feature>
<sequence>MFCSGPNRRHSCTVAAATEAYVITICPASRRHHSGQNVAAGPFLPPPSTSSTFSPPPPTTCPNLPVPSGRVRTSVRPMRKISTTANPPTIDIRNVSIRQR</sequence>
<gene>
    <name evidence="2" type="ORF">CANTADRAFT_236091</name>
</gene>
<evidence type="ECO:0000313" key="3">
    <source>
        <dbReference type="Proteomes" id="UP000094285"/>
    </source>
</evidence>
<feature type="compositionally biased region" description="Pro residues" evidence="1">
    <location>
        <begin position="43"/>
        <end position="60"/>
    </location>
</feature>
<evidence type="ECO:0000256" key="1">
    <source>
        <dbReference type="SAM" id="MobiDB-lite"/>
    </source>
</evidence>
<accession>A0A1E4SHH4</accession>
<proteinExistence type="predicted"/>
<reference evidence="3" key="1">
    <citation type="submission" date="2016-05" db="EMBL/GenBank/DDBJ databases">
        <title>Comparative genomics of biotechnologically important yeasts.</title>
        <authorList>
            <consortium name="DOE Joint Genome Institute"/>
            <person name="Riley R."/>
            <person name="Haridas S."/>
            <person name="Wolfe K.H."/>
            <person name="Lopes M.R."/>
            <person name="Hittinger C.T."/>
            <person name="Goker M."/>
            <person name="Salamov A."/>
            <person name="Wisecaver J."/>
            <person name="Long T.M."/>
            <person name="Aerts A.L."/>
            <person name="Barry K."/>
            <person name="Choi C."/>
            <person name="Clum A."/>
            <person name="Coughlan A.Y."/>
            <person name="Deshpande S."/>
            <person name="Douglass A.P."/>
            <person name="Hanson S.J."/>
            <person name="Klenk H.-P."/>
            <person name="Labutti K."/>
            <person name="Lapidus A."/>
            <person name="Lindquist E."/>
            <person name="Lipzen A."/>
            <person name="Meier-Kolthoff J.P."/>
            <person name="Ohm R.A."/>
            <person name="Otillar R.P."/>
            <person name="Pangilinan J."/>
            <person name="Peng Y."/>
            <person name="Rokas A."/>
            <person name="Rosa C.A."/>
            <person name="Scheuner C."/>
            <person name="Sibirny A.A."/>
            <person name="Slot J.C."/>
            <person name="Stielow J.B."/>
            <person name="Sun H."/>
            <person name="Kurtzman C.P."/>
            <person name="Blackwell M."/>
            <person name="Grigoriev I.V."/>
            <person name="Jeffries T.W."/>
        </authorList>
    </citation>
    <scope>NUCLEOTIDE SEQUENCE [LARGE SCALE GENOMIC DNA]</scope>
    <source>
        <strain evidence="3">NRRL Y-17324</strain>
    </source>
</reference>
<dbReference type="Proteomes" id="UP000094285">
    <property type="component" value="Unassembled WGS sequence"/>
</dbReference>